<dbReference type="SUPFAM" id="SSF103088">
    <property type="entry name" value="OmpA-like"/>
    <property type="match status" value="1"/>
</dbReference>
<dbReference type="InterPro" id="IPR006665">
    <property type="entry name" value="OmpA-like"/>
</dbReference>
<evidence type="ECO:0000259" key="1">
    <source>
        <dbReference type="PROSITE" id="PS51123"/>
    </source>
</evidence>
<proteinExistence type="predicted"/>
<protein>
    <recommendedName>
        <fullName evidence="1">OmpA-like domain-containing protein</fullName>
    </recommendedName>
</protein>
<dbReference type="PANTHER" id="PTHR30329">
    <property type="entry name" value="STATOR ELEMENT OF FLAGELLAR MOTOR COMPLEX"/>
    <property type="match status" value="1"/>
</dbReference>
<sequence length="56" mass="6129">MQQALVSRGVAADRITTRGYGKAFPVADNGSPEGRAMNRRVEIVIADENGNLRSRR</sequence>
<dbReference type="PROSITE" id="PS51123">
    <property type="entry name" value="OMPA_2"/>
    <property type="match status" value="1"/>
</dbReference>
<accession>A0A645AYI8</accession>
<comment type="caution">
    <text evidence="2">The sequence shown here is derived from an EMBL/GenBank/DDBJ whole genome shotgun (WGS) entry which is preliminary data.</text>
</comment>
<dbReference type="AlphaFoldDB" id="A0A645AYI8"/>
<dbReference type="InterPro" id="IPR036737">
    <property type="entry name" value="OmpA-like_sf"/>
</dbReference>
<dbReference type="InterPro" id="IPR050330">
    <property type="entry name" value="Bact_OuterMem_StrucFunc"/>
</dbReference>
<feature type="domain" description="OmpA-like" evidence="1">
    <location>
        <begin position="1"/>
        <end position="49"/>
    </location>
</feature>
<gene>
    <name evidence="2" type="ORF">SDC9_105061</name>
</gene>
<organism evidence="2">
    <name type="scientific">bioreactor metagenome</name>
    <dbReference type="NCBI Taxonomy" id="1076179"/>
    <lineage>
        <taxon>unclassified sequences</taxon>
        <taxon>metagenomes</taxon>
        <taxon>ecological metagenomes</taxon>
    </lineage>
</organism>
<dbReference type="EMBL" id="VSSQ01016659">
    <property type="protein sequence ID" value="MPM58230.1"/>
    <property type="molecule type" value="Genomic_DNA"/>
</dbReference>
<reference evidence="2" key="1">
    <citation type="submission" date="2019-08" db="EMBL/GenBank/DDBJ databases">
        <authorList>
            <person name="Kucharzyk K."/>
            <person name="Murdoch R.W."/>
            <person name="Higgins S."/>
            <person name="Loffler F."/>
        </authorList>
    </citation>
    <scope>NUCLEOTIDE SEQUENCE</scope>
</reference>
<dbReference type="PRINTS" id="PR01023">
    <property type="entry name" value="NAFLGMOTY"/>
</dbReference>
<dbReference type="CDD" id="cd07185">
    <property type="entry name" value="OmpA_C-like"/>
    <property type="match status" value="1"/>
</dbReference>
<evidence type="ECO:0000313" key="2">
    <source>
        <dbReference type="EMBL" id="MPM58230.1"/>
    </source>
</evidence>
<name>A0A645AYI8_9ZZZZ</name>
<dbReference type="PANTHER" id="PTHR30329:SF21">
    <property type="entry name" value="LIPOPROTEIN YIAD-RELATED"/>
    <property type="match status" value="1"/>
</dbReference>
<dbReference type="Gene3D" id="3.30.1330.60">
    <property type="entry name" value="OmpA-like domain"/>
    <property type="match status" value="1"/>
</dbReference>